<evidence type="ECO:0000256" key="2">
    <source>
        <dbReference type="ARBA" id="ARBA00006099"/>
    </source>
</evidence>
<dbReference type="PANTHER" id="PTHR30368:SF2">
    <property type="entry name" value="SULFATE-BINDING PROTEIN"/>
    <property type="match status" value="1"/>
</dbReference>
<evidence type="ECO:0000256" key="5">
    <source>
        <dbReference type="ARBA" id="ARBA00022764"/>
    </source>
</evidence>
<dbReference type="EMBL" id="FUGD01000065">
    <property type="protein sequence ID" value="SJM36872.1"/>
    <property type="molecule type" value="Genomic_DNA"/>
</dbReference>
<comment type="subcellular location">
    <subcellularLocation>
        <location evidence="1">Periplasm</location>
    </subcellularLocation>
</comment>
<dbReference type="Proteomes" id="UP000188169">
    <property type="component" value="Unassembled WGS sequence"/>
</dbReference>
<reference evidence="7" key="1">
    <citation type="submission" date="2017-02" db="EMBL/GenBank/DDBJ databases">
        <authorList>
            <person name="Mornico D."/>
        </authorList>
    </citation>
    <scope>NUCLEOTIDE SEQUENCE [LARGE SCALE GENOMIC DNA]</scope>
</reference>
<dbReference type="InterPro" id="IPR005669">
    <property type="entry name" value="Thiosulph/SO4-bd"/>
</dbReference>
<dbReference type="Pfam" id="PF13531">
    <property type="entry name" value="SBP_bac_11"/>
    <property type="match status" value="1"/>
</dbReference>
<sequence>MANNKYAKHSYLNNPSLASNPLPASIKQWGTLASLVSLGALTLALSACGNQKQSTTVTHADGTVTTIENKELQLLNVSYDISRDFYKQYNPLFVTHYKAAHPGSNITVSQSHGGSSKQALSVANGLQADVATMNQGADIELLQKKSLVANDWSKAFGNNAVPFTSATVFLVRQGNPKQIKDWDDLAKPGVEIVIANPKASGSGRYSFLGAYGYGLHTFNNDEVKTQAYVKQLLSNVKVYENGGRAATTTFVQRNIGDVLITFENEANLSATKFGKGQVQIVYPSYSIQSENPVAVVHKVTDKKGTTQAATEYLQYLWSDEAQQLAADTYLRPSNPSILAANSDKLPALETFRANEVFGSWDEIMTKYFKEGGVFDQLALNQAN</sequence>
<dbReference type="STRING" id="1945520.A1019T_00839"/>
<dbReference type="GO" id="GO:1902358">
    <property type="term" value="P:sulfate transmembrane transport"/>
    <property type="evidence" value="ECO:0007669"/>
    <property type="project" value="InterPro"/>
</dbReference>
<dbReference type="OrthoDB" id="9802127at2"/>
<dbReference type="NCBIfam" id="NF008106">
    <property type="entry name" value="PRK10852.1"/>
    <property type="match status" value="1"/>
</dbReference>
<dbReference type="NCBIfam" id="TIGR00971">
    <property type="entry name" value="3a0106s03"/>
    <property type="match status" value="1"/>
</dbReference>
<keyword evidence="3" id="KW-0813">Transport</keyword>
<evidence type="ECO:0000256" key="3">
    <source>
        <dbReference type="ARBA" id="ARBA00022448"/>
    </source>
</evidence>
<dbReference type="AlphaFoldDB" id="A0A1R4EEH3"/>
<gene>
    <name evidence="6" type="primary">sbp_1</name>
    <name evidence="6" type="ORF">A1019T_00839</name>
</gene>
<keyword evidence="5" id="KW-0574">Periplasm</keyword>
<evidence type="ECO:0000313" key="6">
    <source>
        <dbReference type="EMBL" id="SJM36872.1"/>
    </source>
</evidence>
<dbReference type="Gene3D" id="3.40.190.10">
    <property type="entry name" value="Periplasmic binding protein-like II"/>
    <property type="match status" value="2"/>
</dbReference>
<protein>
    <submittedName>
        <fullName evidence="6">Sulfate-binding protein</fullName>
    </submittedName>
</protein>
<dbReference type="NCBIfam" id="NF008022">
    <property type="entry name" value="PRK10752.1"/>
    <property type="match status" value="1"/>
</dbReference>
<dbReference type="SUPFAM" id="SSF53850">
    <property type="entry name" value="Periplasmic binding protein-like II"/>
    <property type="match status" value="1"/>
</dbReference>
<dbReference type="GO" id="GO:0042597">
    <property type="term" value="C:periplasmic space"/>
    <property type="evidence" value="ECO:0007669"/>
    <property type="project" value="UniProtKB-SubCell"/>
</dbReference>
<proteinExistence type="inferred from homology"/>
<accession>A0A1R4EEH3</accession>
<comment type="similarity">
    <text evidence="2">Belongs to the prokaryotic sulfate-binding protein family.</text>
</comment>
<evidence type="ECO:0000313" key="7">
    <source>
        <dbReference type="Proteomes" id="UP000188169"/>
    </source>
</evidence>
<dbReference type="RefSeq" id="WP_077448256.1">
    <property type="nucleotide sequence ID" value="NZ_FUGD01000065.1"/>
</dbReference>
<dbReference type="GO" id="GO:0140104">
    <property type="term" value="F:molecular carrier activity"/>
    <property type="evidence" value="ECO:0007669"/>
    <property type="project" value="InterPro"/>
</dbReference>
<keyword evidence="7" id="KW-1185">Reference proteome</keyword>
<name>A0A1R4EEH3_9GAMM</name>
<dbReference type="PANTHER" id="PTHR30368">
    <property type="entry name" value="SULFATE-BINDING PROTEIN"/>
    <property type="match status" value="1"/>
</dbReference>
<evidence type="ECO:0000256" key="4">
    <source>
        <dbReference type="ARBA" id="ARBA00022729"/>
    </source>
</evidence>
<dbReference type="CDD" id="cd01005">
    <property type="entry name" value="PBP2_CysP"/>
    <property type="match status" value="1"/>
</dbReference>
<organism evidence="6 7">
    <name type="scientific">Psychrobacter pasteurii</name>
    <dbReference type="NCBI Taxonomy" id="1945520"/>
    <lineage>
        <taxon>Bacteria</taxon>
        <taxon>Pseudomonadati</taxon>
        <taxon>Pseudomonadota</taxon>
        <taxon>Gammaproteobacteria</taxon>
        <taxon>Moraxellales</taxon>
        <taxon>Moraxellaceae</taxon>
        <taxon>Psychrobacter</taxon>
    </lineage>
</organism>
<evidence type="ECO:0000256" key="1">
    <source>
        <dbReference type="ARBA" id="ARBA00004418"/>
    </source>
</evidence>
<keyword evidence="4" id="KW-0732">Signal</keyword>